<dbReference type="PANTHER" id="PTHR43316">
    <property type="entry name" value="HYDROLASE, HALOACID DELAHOGENASE-RELATED"/>
    <property type="match status" value="1"/>
</dbReference>
<sequence>MTGGIGEVGTDAPIRLVVFDFDDTLYDWIGHFVPALEAMIGTAAPLLGIDADDLRLELKAVHKRYGNTEQPFALLETDSAHRLYGERTRDEQRQALAPAFTAFDRVRADTLRLYDDVVPAFERLRDDGVSLAGYSTAPSVNLAKRIKLLDIAGFFSRIYASPFTGKPFPGPRTSSENGLEIIEMDRPKPDPDAVERITLDFGVAHSEALFVGDSVASDIAPAIAGGARAALIRRAGGSEKDWLPDLLQVSHRLAERREDAVGLSDDALGRVPTLSSLDQLWDHFTFAPAVTAGS</sequence>
<keyword evidence="1" id="KW-0378">Hydrolase</keyword>
<dbReference type="AlphaFoldDB" id="A0A1M6NY51"/>
<protein>
    <submittedName>
        <fullName evidence="2">FMN phosphatase YigB, HAD superfamily</fullName>
    </submittedName>
</protein>
<dbReference type="GO" id="GO:0016787">
    <property type="term" value="F:hydrolase activity"/>
    <property type="evidence" value="ECO:0007669"/>
    <property type="project" value="UniProtKB-KW"/>
</dbReference>
<dbReference type="SFLD" id="SFLDS00003">
    <property type="entry name" value="Haloacid_Dehalogenase"/>
    <property type="match status" value="1"/>
</dbReference>
<dbReference type="SFLD" id="SFLDG01129">
    <property type="entry name" value="C1.5:_HAD__Beta-PGM__Phosphata"/>
    <property type="match status" value="1"/>
</dbReference>
<keyword evidence="3" id="KW-1185">Reference proteome</keyword>
<dbReference type="PANTHER" id="PTHR43316:SF3">
    <property type="entry name" value="HALOACID DEHALOGENASE, TYPE II (AFU_ORTHOLOGUE AFUA_2G07750)-RELATED"/>
    <property type="match status" value="1"/>
</dbReference>
<organism evidence="2 3">
    <name type="scientific">Tessaracoccus bendigoensis DSM 12906</name>
    <dbReference type="NCBI Taxonomy" id="1123357"/>
    <lineage>
        <taxon>Bacteria</taxon>
        <taxon>Bacillati</taxon>
        <taxon>Actinomycetota</taxon>
        <taxon>Actinomycetes</taxon>
        <taxon>Propionibacteriales</taxon>
        <taxon>Propionibacteriaceae</taxon>
        <taxon>Tessaracoccus</taxon>
    </lineage>
</organism>
<gene>
    <name evidence="2" type="ORF">SAMN02745244_03741</name>
</gene>
<dbReference type="InterPro" id="IPR023214">
    <property type="entry name" value="HAD_sf"/>
</dbReference>
<evidence type="ECO:0000313" key="2">
    <source>
        <dbReference type="EMBL" id="SHK00554.1"/>
    </source>
</evidence>
<dbReference type="Proteomes" id="UP000184512">
    <property type="component" value="Unassembled WGS sequence"/>
</dbReference>
<dbReference type="EMBL" id="FQZG01000136">
    <property type="protein sequence ID" value="SHK00554.1"/>
    <property type="molecule type" value="Genomic_DNA"/>
</dbReference>
<dbReference type="Pfam" id="PF00702">
    <property type="entry name" value="Hydrolase"/>
    <property type="match status" value="1"/>
</dbReference>
<proteinExistence type="predicted"/>
<dbReference type="Gene3D" id="3.40.50.1000">
    <property type="entry name" value="HAD superfamily/HAD-like"/>
    <property type="match status" value="1"/>
</dbReference>
<dbReference type="InterPro" id="IPR051540">
    <property type="entry name" value="S-2-haloacid_dehalogenase"/>
</dbReference>
<evidence type="ECO:0000313" key="3">
    <source>
        <dbReference type="Proteomes" id="UP000184512"/>
    </source>
</evidence>
<reference evidence="2 3" key="1">
    <citation type="submission" date="2016-11" db="EMBL/GenBank/DDBJ databases">
        <authorList>
            <person name="Jaros S."/>
            <person name="Januszkiewicz K."/>
            <person name="Wedrychowicz H."/>
        </authorList>
    </citation>
    <scope>NUCLEOTIDE SEQUENCE [LARGE SCALE GENOMIC DNA]</scope>
    <source>
        <strain evidence="2 3">DSM 12906</strain>
    </source>
</reference>
<name>A0A1M6NY51_9ACTN</name>
<dbReference type="SUPFAM" id="SSF56784">
    <property type="entry name" value="HAD-like"/>
    <property type="match status" value="1"/>
</dbReference>
<accession>A0A1M6NY51</accession>
<dbReference type="STRING" id="1123357.SAMN02745244_03741"/>
<evidence type="ECO:0000256" key="1">
    <source>
        <dbReference type="ARBA" id="ARBA00022801"/>
    </source>
</evidence>
<dbReference type="InterPro" id="IPR036412">
    <property type="entry name" value="HAD-like_sf"/>
</dbReference>